<name>A0A942I1Z5_9HYPH</name>
<reference evidence="1" key="1">
    <citation type="submission" date="2021-04" db="EMBL/GenBank/DDBJ databases">
        <title>Pseudaminobacter soli sp. nov., isolated from paddy soil contaminated by heavy metals.</title>
        <authorList>
            <person name="Zhang K."/>
        </authorList>
    </citation>
    <scope>NUCLEOTIDE SEQUENCE</scope>
    <source>
        <strain evidence="1">19-2017</strain>
    </source>
</reference>
<proteinExistence type="predicted"/>
<evidence type="ECO:0000313" key="2">
    <source>
        <dbReference type="Proteomes" id="UP000680348"/>
    </source>
</evidence>
<keyword evidence="2" id="KW-1185">Reference proteome</keyword>
<protein>
    <submittedName>
        <fullName evidence="1">Uncharacterized protein</fullName>
    </submittedName>
</protein>
<dbReference type="Proteomes" id="UP000680348">
    <property type="component" value="Unassembled WGS sequence"/>
</dbReference>
<dbReference type="EMBL" id="JAGWCR010000004">
    <property type="protein sequence ID" value="MBS3648797.1"/>
    <property type="molecule type" value="Genomic_DNA"/>
</dbReference>
<dbReference type="RefSeq" id="WP_188254360.1">
    <property type="nucleotide sequence ID" value="NZ_JABVCF010000004.1"/>
</dbReference>
<sequence>MAEEAESERLRRLGWDWLRKTRRDIRAREAAEALQTDAGLLKALPAMIQVHRTIAENTDNNYYIRDLSAKTYQVMEHAERRLKELLKDEALRQWGESSNFS</sequence>
<organism evidence="1 2">
    <name type="scientific">Pseudaminobacter soli</name>
    <name type="common">ex Zhang et al. 2022</name>
    <dbReference type="NCBI Taxonomy" id="2831468"/>
    <lineage>
        <taxon>Bacteria</taxon>
        <taxon>Pseudomonadati</taxon>
        <taxon>Pseudomonadota</taxon>
        <taxon>Alphaproteobacteria</taxon>
        <taxon>Hyphomicrobiales</taxon>
        <taxon>Phyllobacteriaceae</taxon>
        <taxon>Pseudaminobacter</taxon>
    </lineage>
</organism>
<gene>
    <name evidence="1" type="ORF">KEU06_09285</name>
</gene>
<accession>A0A942I1Z5</accession>
<comment type="caution">
    <text evidence="1">The sequence shown here is derived from an EMBL/GenBank/DDBJ whole genome shotgun (WGS) entry which is preliminary data.</text>
</comment>
<dbReference type="AlphaFoldDB" id="A0A942I1Z5"/>
<evidence type="ECO:0000313" key="1">
    <source>
        <dbReference type="EMBL" id="MBS3648797.1"/>
    </source>
</evidence>